<dbReference type="InterPro" id="IPR036849">
    <property type="entry name" value="Enolase-like_C_sf"/>
</dbReference>
<gene>
    <name evidence="9" type="ORF">NF867_03820</name>
</gene>
<dbReference type="SFLD" id="SFLDS00001">
    <property type="entry name" value="Enolase"/>
    <property type="match status" value="1"/>
</dbReference>
<evidence type="ECO:0000256" key="4">
    <source>
        <dbReference type="ARBA" id="ARBA00023235"/>
    </source>
</evidence>
<sequence>MHITEIEIYKFSIAMPPFIISGGVIDKAQNTLVKIYTNQNIYGLGECSAFVMLVGETQHTDFELAKDFARLWKGKNPLEIEQRMNELNTYCVHNPTIKSAFDMALYDIAAKYAKMPLYQFLGGTHKTITTDHTIGIADADQMAQRALELKGKGASIIKVKLGRGKEDVQRVKAIRDSVGAEMILRVDANQGWDYRTAVYVLKEIAQYNIELCEEPVKYWNNADLKRITDHSPIPIAADESVKDHHDAQRLAAMKACDYFNIKLAKSGGIRIAAKINAIAEAAGMKCMLGGMCESRIALSANAHFALSQSNIQFYDLDTALLLQEDPCVGGIIYNGYDISVPQTPGIGADADENFLKSCEKAVV</sequence>
<dbReference type="SMART" id="SM00922">
    <property type="entry name" value="MR_MLE"/>
    <property type="match status" value="1"/>
</dbReference>
<proteinExistence type="inferred from homology"/>
<feature type="active site" description="Proton acceptor; specific for (S)-substrate epimerization" evidence="5">
    <location>
        <position position="262"/>
    </location>
</feature>
<evidence type="ECO:0000256" key="7">
    <source>
        <dbReference type="RuleBase" id="RU366006"/>
    </source>
</evidence>
<dbReference type="Proteomes" id="UP001155182">
    <property type="component" value="Unassembled WGS sequence"/>
</dbReference>
<evidence type="ECO:0000313" key="9">
    <source>
        <dbReference type="EMBL" id="MCO4291988.1"/>
    </source>
</evidence>
<protein>
    <recommendedName>
        <fullName evidence="7">Dipeptide epimerase</fullName>
        <ecNumber evidence="7">5.1.1.-</ecNumber>
    </recommendedName>
</protein>
<dbReference type="Gene3D" id="3.30.390.10">
    <property type="entry name" value="Enolase-like, N-terminal domain"/>
    <property type="match status" value="1"/>
</dbReference>
<dbReference type="CDD" id="cd03319">
    <property type="entry name" value="L-Ala-DL-Glu_epimerase"/>
    <property type="match status" value="1"/>
</dbReference>
<evidence type="ECO:0000256" key="5">
    <source>
        <dbReference type="PIRSR" id="PIRSR634603-1"/>
    </source>
</evidence>
<evidence type="ECO:0000256" key="2">
    <source>
        <dbReference type="ARBA" id="ARBA00022723"/>
    </source>
</evidence>
<dbReference type="InterPro" id="IPR013341">
    <property type="entry name" value="Mandelate_racemase_N_dom"/>
</dbReference>
<name>A0A9X2F795_9SPHI</name>
<dbReference type="SUPFAM" id="SSF51604">
    <property type="entry name" value="Enolase C-terminal domain-like"/>
    <property type="match status" value="1"/>
</dbReference>
<dbReference type="SUPFAM" id="SSF54826">
    <property type="entry name" value="Enolase N-terminal domain-like"/>
    <property type="match status" value="1"/>
</dbReference>
<dbReference type="Pfam" id="PF13378">
    <property type="entry name" value="MR_MLE_C"/>
    <property type="match status" value="1"/>
</dbReference>
<dbReference type="GO" id="GO:0000287">
    <property type="term" value="F:magnesium ion binding"/>
    <property type="evidence" value="ECO:0007669"/>
    <property type="project" value="UniProtKB-ARBA"/>
</dbReference>
<evidence type="ECO:0000256" key="3">
    <source>
        <dbReference type="ARBA" id="ARBA00022842"/>
    </source>
</evidence>
<reference evidence="9" key="1">
    <citation type="submission" date="2022-06" db="EMBL/GenBank/DDBJ databases">
        <title>Solitalea sp. MAHUQ-68 isolated from rhizospheric soil.</title>
        <authorList>
            <person name="Huq M.A."/>
        </authorList>
    </citation>
    <scope>NUCLEOTIDE SEQUENCE</scope>
    <source>
        <strain evidence="9">MAHUQ-68</strain>
    </source>
</reference>
<comment type="cofactor">
    <cofactor evidence="6 7">
        <name>Mg(2+)</name>
        <dbReference type="ChEBI" id="CHEBI:18420"/>
    </cofactor>
    <text evidence="6 7">Binds 1 Mg(2+) ion per subunit.</text>
</comment>
<evidence type="ECO:0000259" key="8">
    <source>
        <dbReference type="SMART" id="SM00922"/>
    </source>
</evidence>
<dbReference type="EMBL" id="JAMWYS010000016">
    <property type="protein sequence ID" value="MCO4291988.1"/>
    <property type="molecule type" value="Genomic_DNA"/>
</dbReference>
<feature type="binding site" evidence="6">
    <location>
        <position position="213"/>
    </location>
    <ligand>
        <name>Mg(2+)</name>
        <dbReference type="ChEBI" id="CHEBI:18420"/>
    </ligand>
</feature>
<dbReference type="EC" id="5.1.1.-" evidence="7"/>
<feature type="binding site" evidence="6">
    <location>
        <position position="187"/>
    </location>
    <ligand>
        <name>Mg(2+)</name>
        <dbReference type="ChEBI" id="CHEBI:18420"/>
    </ligand>
</feature>
<dbReference type="InterPro" id="IPR029065">
    <property type="entry name" value="Enolase_C-like"/>
</dbReference>
<comment type="similarity">
    <text evidence="1 7">Belongs to the mandelate racemase/muconate lactonizing enzyme family.</text>
</comment>
<evidence type="ECO:0000256" key="6">
    <source>
        <dbReference type="PIRSR" id="PIRSR634603-3"/>
    </source>
</evidence>
<dbReference type="InterPro" id="IPR034603">
    <property type="entry name" value="Dipeptide_epimerase"/>
</dbReference>
<dbReference type="Gene3D" id="3.20.20.120">
    <property type="entry name" value="Enolase-like C-terminal domain"/>
    <property type="match status" value="1"/>
</dbReference>
<keyword evidence="4 7" id="KW-0413">Isomerase</keyword>
<dbReference type="GO" id="GO:0006518">
    <property type="term" value="P:peptide metabolic process"/>
    <property type="evidence" value="ECO:0007669"/>
    <property type="project" value="UniProtKB-ARBA"/>
</dbReference>
<dbReference type="PANTHER" id="PTHR48073:SF2">
    <property type="entry name" value="O-SUCCINYLBENZOATE SYNTHASE"/>
    <property type="match status" value="1"/>
</dbReference>
<dbReference type="InterPro" id="IPR029017">
    <property type="entry name" value="Enolase-like_N"/>
</dbReference>
<organism evidence="9 10">
    <name type="scientific">Solitalea agri</name>
    <dbReference type="NCBI Taxonomy" id="2953739"/>
    <lineage>
        <taxon>Bacteria</taxon>
        <taxon>Pseudomonadati</taxon>
        <taxon>Bacteroidota</taxon>
        <taxon>Sphingobacteriia</taxon>
        <taxon>Sphingobacteriales</taxon>
        <taxon>Sphingobacteriaceae</taxon>
        <taxon>Solitalea</taxon>
    </lineage>
</organism>
<evidence type="ECO:0000313" key="10">
    <source>
        <dbReference type="Proteomes" id="UP001155182"/>
    </source>
</evidence>
<feature type="binding site" evidence="6">
    <location>
        <position position="238"/>
    </location>
    <ligand>
        <name>Mg(2+)</name>
        <dbReference type="ChEBI" id="CHEBI:18420"/>
    </ligand>
</feature>
<dbReference type="GO" id="GO:0016855">
    <property type="term" value="F:racemase and epimerase activity, acting on amino acids and derivatives"/>
    <property type="evidence" value="ECO:0007669"/>
    <property type="project" value="UniProtKB-UniRule"/>
</dbReference>
<accession>A0A9X2F795</accession>
<dbReference type="AlphaFoldDB" id="A0A9X2F795"/>
<evidence type="ECO:0000256" key="1">
    <source>
        <dbReference type="ARBA" id="ARBA00008031"/>
    </source>
</evidence>
<keyword evidence="3 6" id="KW-0460">Magnesium</keyword>
<comment type="caution">
    <text evidence="9">The sequence shown here is derived from an EMBL/GenBank/DDBJ whole genome shotgun (WGS) entry which is preliminary data.</text>
</comment>
<dbReference type="Pfam" id="PF02746">
    <property type="entry name" value="MR_MLE_N"/>
    <property type="match status" value="1"/>
</dbReference>
<dbReference type="PANTHER" id="PTHR48073">
    <property type="entry name" value="O-SUCCINYLBENZOATE SYNTHASE-RELATED"/>
    <property type="match status" value="1"/>
</dbReference>
<dbReference type="SFLD" id="SFLDG00180">
    <property type="entry name" value="muconate_cycloisomerase"/>
    <property type="match status" value="1"/>
</dbReference>
<feature type="active site" description="Proton acceptor; specific for (R)-substrate epimerization" evidence="5">
    <location>
        <position position="160"/>
    </location>
</feature>
<dbReference type="SFLD" id="SFLDF00009">
    <property type="entry name" value="o-succinylbenzoate_synthase"/>
    <property type="match status" value="1"/>
</dbReference>
<dbReference type="InterPro" id="IPR013342">
    <property type="entry name" value="Mandelate_racemase_C"/>
</dbReference>
<keyword evidence="2 6" id="KW-0479">Metal-binding</keyword>
<feature type="domain" description="Mandelate racemase/muconate lactonizing enzyme C-terminal" evidence="8">
    <location>
        <begin position="139"/>
        <end position="234"/>
    </location>
</feature>
<keyword evidence="10" id="KW-1185">Reference proteome</keyword>